<sequence length="257" mass="28778">MEELALEWRKSGVKEGDTLLIHSSIKGVFKKYLKLGIRLSAEDILDSFISAVGESGTLLFPTFNYDFTKGVAFDINTTPSHMGALTEAARNHPNAIRTGHPIHSFVVIGAQSNKFKDVNNFSSFGADSPLGLLHEMGGKIAVLNMPEKGSMTFYHYIEEMCEVDYRYHKVFTGSYIDSLGVIELRDYGMYVRYLDRGIKHNSNPAGELMWSEGLYYGSRPYEGFGLRVVSATDAYDFISNIIKTRGAHNIIYELEGE</sequence>
<evidence type="ECO:0000313" key="6">
    <source>
        <dbReference type="EMBL" id="MFC6380704.1"/>
    </source>
</evidence>
<dbReference type="Pfam" id="PF02522">
    <property type="entry name" value="Antibiotic_NAT"/>
    <property type="match status" value="1"/>
</dbReference>
<reference evidence="7" key="1">
    <citation type="journal article" date="2019" name="Int. J. Syst. Evol. Microbiol.">
        <title>The Global Catalogue of Microorganisms (GCM) 10K type strain sequencing project: providing services to taxonomists for standard genome sequencing and annotation.</title>
        <authorList>
            <consortium name="The Broad Institute Genomics Platform"/>
            <consortium name="The Broad Institute Genome Sequencing Center for Infectious Disease"/>
            <person name="Wu L."/>
            <person name="Ma J."/>
        </authorList>
    </citation>
    <scope>NUCLEOTIDE SEQUENCE [LARGE SCALE GENOMIC DNA]</scope>
    <source>
        <strain evidence="7">CCM 2050</strain>
    </source>
</reference>
<evidence type="ECO:0000256" key="5">
    <source>
        <dbReference type="RuleBase" id="RU365031"/>
    </source>
</evidence>
<comment type="similarity">
    <text evidence="1 5">Belongs to the antibiotic N-acetyltransferase family.</text>
</comment>
<keyword evidence="5" id="KW-0046">Antibiotic resistance</keyword>
<evidence type="ECO:0000256" key="2">
    <source>
        <dbReference type="ARBA" id="ARBA00012882"/>
    </source>
</evidence>
<protein>
    <recommendedName>
        <fullName evidence="2 5">Aminoglycoside N(3)-acetyltransferase</fullName>
        <ecNumber evidence="5">2.3.1.-</ecNumber>
    </recommendedName>
</protein>
<dbReference type="PANTHER" id="PTHR11104">
    <property type="entry name" value="AMINOGLYCOSIDE N3-ACETYLTRANSFERASE"/>
    <property type="match status" value="1"/>
</dbReference>
<dbReference type="EC" id="2.3.1.-" evidence="5"/>
<comment type="caution">
    <text evidence="6">The sequence shown here is derived from an EMBL/GenBank/DDBJ whole genome shotgun (WGS) entry which is preliminary data.</text>
</comment>
<dbReference type="PANTHER" id="PTHR11104:SF0">
    <property type="entry name" value="SPBETA PROPHAGE-DERIVED AMINOGLYCOSIDE N(3')-ACETYLTRANSFERASE-LIKE PROTEIN YOKD"/>
    <property type="match status" value="1"/>
</dbReference>
<evidence type="ECO:0000256" key="4">
    <source>
        <dbReference type="ARBA" id="ARBA00023315"/>
    </source>
</evidence>
<keyword evidence="7" id="KW-1185">Reference proteome</keyword>
<gene>
    <name evidence="6" type="ORF">ACFP58_04335</name>
</gene>
<dbReference type="InterPro" id="IPR028345">
    <property type="entry name" value="Antibiotic_NAT-like"/>
</dbReference>
<dbReference type="SUPFAM" id="SSF110710">
    <property type="entry name" value="TTHA0583/YokD-like"/>
    <property type="match status" value="1"/>
</dbReference>
<evidence type="ECO:0000256" key="1">
    <source>
        <dbReference type="ARBA" id="ARBA00006383"/>
    </source>
</evidence>
<dbReference type="EMBL" id="JBHSTZ010000011">
    <property type="protein sequence ID" value="MFC6380704.1"/>
    <property type="molecule type" value="Genomic_DNA"/>
</dbReference>
<comment type="catalytic activity">
    <reaction evidence="5">
        <text>a 2-deoxystreptamine antibiotic + acetyl-CoA = an N(3)-acetyl-2-deoxystreptamine antibiotic + CoA + H(+)</text>
        <dbReference type="Rhea" id="RHEA:12665"/>
        <dbReference type="ChEBI" id="CHEBI:15378"/>
        <dbReference type="ChEBI" id="CHEBI:57287"/>
        <dbReference type="ChEBI" id="CHEBI:57288"/>
        <dbReference type="ChEBI" id="CHEBI:57921"/>
        <dbReference type="ChEBI" id="CHEBI:77452"/>
        <dbReference type="EC" id="2.3.1.81"/>
    </reaction>
</comment>
<evidence type="ECO:0000313" key="7">
    <source>
        <dbReference type="Proteomes" id="UP001596264"/>
    </source>
</evidence>
<dbReference type="RefSeq" id="WP_201563848.1">
    <property type="nucleotide sequence ID" value="NZ_CAJGZK010000018.1"/>
</dbReference>
<keyword evidence="3 5" id="KW-0808">Transferase</keyword>
<name>A0ABW1W4H6_9GAMM</name>
<proteinExistence type="inferred from homology"/>
<organism evidence="6 7">
    <name type="scientific">Psychrobacter glacincola</name>
    <dbReference type="NCBI Taxonomy" id="56810"/>
    <lineage>
        <taxon>Bacteria</taxon>
        <taxon>Pseudomonadati</taxon>
        <taxon>Pseudomonadota</taxon>
        <taxon>Gammaproteobacteria</taxon>
        <taxon>Moraxellales</taxon>
        <taxon>Moraxellaceae</taxon>
        <taxon>Psychrobacter</taxon>
    </lineage>
</organism>
<keyword evidence="4 5" id="KW-0012">Acyltransferase</keyword>
<evidence type="ECO:0000256" key="3">
    <source>
        <dbReference type="ARBA" id="ARBA00022679"/>
    </source>
</evidence>
<accession>A0ABW1W4H6</accession>
<dbReference type="Proteomes" id="UP001596264">
    <property type="component" value="Unassembled WGS sequence"/>
</dbReference>
<dbReference type="InterPro" id="IPR003679">
    <property type="entry name" value="Amioglycoside_AcTrfase"/>
</dbReference>